<evidence type="ECO:0000313" key="2">
    <source>
        <dbReference type="Proteomes" id="UP000774570"/>
    </source>
</evidence>
<keyword evidence="2" id="KW-1185">Reference proteome</keyword>
<evidence type="ECO:0000313" key="1">
    <source>
        <dbReference type="EMBL" id="MBW8481916.1"/>
    </source>
</evidence>
<gene>
    <name evidence="1" type="ORF">K1Y72_06030</name>
</gene>
<dbReference type="Proteomes" id="UP000774570">
    <property type="component" value="Unassembled WGS sequence"/>
</dbReference>
<proteinExistence type="predicted"/>
<sequence length="99" mass="11194">MADEVAWQVRQGDVLVGTLYRVDVDFPWTHCRFEPGPGWEPLRPIFEAWDDLIRRGAPEDVPPPPTAPKEMGLELVPIGGGEAYRPARIWLASTPARFR</sequence>
<name>A0ABS7FNM3_9ACTN</name>
<organism evidence="1 2">
    <name type="scientific">Actinomadura parmotrematis</name>
    <dbReference type="NCBI Taxonomy" id="2864039"/>
    <lineage>
        <taxon>Bacteria</taxon>
        <taxon>Bacillati</taxon>
        <taxon>Actinomycetota</taxon>
        <taxon>Actinomycetes</taxon>
        <taxon>Streptosporangiales</taxon>
        <taxon>Thermomonosporaceae</taxon>
        <taxon>Actinomadura</taxon>
    </lineage>
</organism>
<dbReference type="EMBL" id="JAIBOA010000003">
    <property type="protein sequence ID" value="MBW8481916.1"/>
    <property type="molecule type" value="Genomic_DNA"/>
</dbReference>
<accession>A0ABS7FNM3</accession>
<comment type="caution">
    <text evidence="1">The sequence shown here is derived from an EMBL/GenBank/DDBJ whole genome shotgun (WGS) entry which is preliminary data.</text>
</comment>
<protein>
    <submittedName>
        <fullName evidence="1">Uncharacterized protein</fullName>
    </submittedName>
</protein>
<reference evidence="1 2" key="1">
    <citation type="submission" date="2021-07" db="EMBL/GenBank/DDBJ databases">
        <title>Actinomadura sp. PM05-2 isolated from lichen.</title>
        <authorList>
            <person name="Somphong A."/>
            <person name="Phongsopitanun W."/>
            <person name="Tanasupawat S."/>
            <person name="Peongsungnone V."/>
        </authorList>
    </citation>
    <scope>NUCLEOTIDE SEQUENCE [LARGE SCALE GENOMIC DNA]</scope>
    <source>
        <strain evidence="1 2">PM05-2</strain>
    </source>
</reference>
<dbReference type="RefSeq" id="WP_220164034.1">
    <property type="nucleotide sequence ID" value="NZ_JAIBOA010000003.1"/>
</dbReference>